<name>A0AAD2JIF4_9STRA</name>
<evidence type="ECO:0000256" key="4">
    <source>
        <dbReference type="SAM" id="MobiDB-lite"/>
    </source>
</evidence>
<dbReference type="GO" id="GO:0005634">
    <property type="term" value="C:nucleus"/>
    <property type="evidence" value="ECO:0007669"/>
    <property type="project" value="UniProtKB-SubCell"/>
</dbReference>
<dbReference type="SMART" id="SM01114">
    <property type="entry name" value="CXC"/>
    <property type="match status" value="2"/>
</dbReference>
<feature type="region of interest" description="Disordered" evidence="4">
    <location>
        <begin position="65"/>
        <end position="90"/>
    </location>
</feature>
<dbReference type="Pfam" id="PF03638">
    <property type="entry name" value="TCR"/>
    <property type="match status" value="2"/>
</dbReference>
<keyword evidence="7" id="KW-1185">Reference proteome</keyword>
<feature type="region of interest" description="Disordered" evidence="4">
    <location>
        <begin position="302"/>
        <end position="335"/>
    </location>
</feature>
<dbReference type="InterPro" id="IPR005172">
    <property type="entry name" value="CRC"/>
</dbReference>
<organism evidence="6 7">
    <name type="scientific">Cylindrotheca closterium</name>
    <dbReference type="NCBI Taxonomy" id="2856"/>
    <lineage>
        <taxon>Eukaryota</taxon>
        <taxon>Sar</taxon>
        <taxon>Stramenopiles</taxon>
        <taxon>Ochrophyta</taxon>
        <taxon>Bacillariophyta</taxon>
        <taxon>Bacillariophyceae</taxon>
        <taxon>Bacillariophycidae</taxon>
        <taxon>Bacillariales</taxon>
        <taxon>Bacillariaceae</taxon>
        <taxon>Cylindrotheca</taxon>
    </lineage>
</organism>
<protein>
    <recommendedName>
        <fullName evidence="5">CRC domain-containing protein</fullName>
    </recommendedName>
</protein>
<evidence type="ECO:0000256" key="3">
    <source>
        <dbReference type="ARBA" id="ARBA00023242"/>
    </source>
</evidence>
<reference evidence="6" key="1">
    <citation type="submission" date="2023-08" db="EMBL/GenBank/DDBJ databases">
        <authorList>
            <person name="Audoor S."/>
            <person name="Bilcke G."/>
        </authorList>
    </citation>
    <scope>NUCLEOTIDE SEQUENCE</scope>
</reference>
<feature type="region of interest" description="Disordered" evidence="4">
    <location>
        <begin position="260"/>
        <end position="283"/>
    </location>
</feature>
<keyword evidence="3" id="KW-0539">Nucleus</keyword>
<evidence type="ECO:0000256" key="2">
    <source>
        <dbReference type="ARBA" id="ARBA00007267"/>
    </source>
</evidence>
<dbReference type="Proteomes" id="UP001295423">
    <property type="component" value="Unassembled WGS sequence"/>
</dbReference>
<feature type="compositionally biased region" description="Low complexity" evidence="4">
    <location>
        <begin position="306"/>
        <end position="316"/>
    </location>
</feature>
<dbReference type="EMBL" id="CAKOGP040001819">
    <property type="protein sequence ID" value="CAJ1953128.1"/>
    <property type="molecule type" value="Genomic_DNA"/>
</dbReference>
<evidence type="ECO:0000259" key="5">
    <source>
        <dbReference type="PROSITE" id="PS51634"/>
    </source>
</evidence>
<gene>
    <name evidence="6" type="ORF">CYCCA115_LOCUS13883</name>
</gene>
<comment type="subcellular location">
    <subcellularLocation>
        <location evidence="1">Nucleus</location>
    </subcellularLocation>
</comment>
<feature type="domain" description="CRC" evidence="5">
    <location>
        <begin position="93"/>
        <end position="238"/>
    </location>
</feature>
<comment type="caution">
    <text evidence="6">The sequence shown here is derived from an EMBL/GenBank/DDBJ whole genome shotgun (WGS) entry which is preliminary data.</text>
</comment>
<proteinExistence type="inferred from homology"/>
<dbReference type="PANTHER" id="PTHR12446">
    <property type="entry name" value="TESMIN/TSO1-RELATED"/>
    <property type="match status" value="1"/>
</dbReference>
<evidence type="ECO:0000313" key="7">
    <source>
        <dbReference type="Proteomes" id="UP001295423"/>
    </source>
</evidence>
<accession>A0AAD2JIF4</accession>
<dbReference type="AlphaFoldDB" id="A0AAD2JIF4"/>
<dbReference type="InterPro" id="IPR028307">
    <property type="entry name" value="Lin-54_fam"/>
</dbReference>
<comment type="similarity">
    <text evidence="2">Belongs to the lin-54 family.</text>
</comment>
<sequence>MDIRVLQVMLVHQPRQRATAVPPRAHVGHDHAAARRHFLLSHHPRGGYDPNGYPNQLYAFPEPQHQDYVQGPHDARSSPPKDSSISDGSEGIRATNCTCKKSRCLKLYCQCFGNSTTCGNKCRCQSCHNTMQHAEHIEVAKNAILDRNPNAFDSKFCGVPVPHFFGNGIVKQPTNWHSARVACTSKSIQQTFSTPQRFNKLGCKCRRSFCLKKYCECFQNQMNCGSHCGCLNCKNHSPQAEAPRRIALVEAIIPKETRVGSKESVPLDKDVSASEKLSAHSKSEDRMTMIAAVAMTELFGKAPRQASGGTSKGAGASEKRKFHNKAKSSQSKKGALRASLGINHMKLRSPSSVCAFIPQSRRYNMSNGGEHGPSRHSYFPIQTSPALFQYHHRPPRPSPTYKNVIKSIGLPKALSFRKICSRCGRARGEHSELGFGNKCVFDDCGKCHAGIQIHKQYGSPMGVLCCLSVKEGAIPEQVCRYARKIRDLSARAMLLKSLKQDKQEVN</sequence>
<evidence type="ECO:0000313" key="6">
    <source>
        <dbReference type="EMBL" id="CAJ1953128.1"/>
    </source>
</evidence>
<evidence type="ECO:0000256" key="1">
    <source>
        <dbReference type="ARBA" id="ARBA00004123"/>
    </source>
</evidence>
<dbReference type="PROSITE" id="PS51634">
    <property type="entry name" value="CRC"/>
    <property type="match status" value="1"/>
</dbReference>
<dbReference type="PANTHER" id="PTHR12446:SF34">
    <property type="entry name" value="PROTEIN LIN-54 HOMOLOG"/>
    <property type="match status" value="1"/>
</dbReference>
<dbReference type="InterPro" id="IPR033467">
    <property type="entry name" value="Tesmin/TSO1-like_CXC"/>
</dbReference>
<dbReference type="GO" id="GO:0006355">
    <property type="term" value="P:regulation of DNA-templated transcription"/>
    <property type="evidence" value="ECO:0007669"/>
    <property type="project" value="TreeGrafter"/>
</dbReference>